<accession>A0A3N0J379</accession>
<proteinExistence type="predicted"/>
<protein>
    <submittedName>
        <fullName evidence="4">Biotin--[acetyl-CoA-carboxylase] ligase</fullName>
    </submittedName>
</protein>
<comment type="caution">
    <text evidence="4">The sequence shown here is derived from an EMBL/GenBank/DDBJ whole genome shotgun (WGS) entry which is preliminary data.</text>
</comment>
<dbReference type="PROSITE" id="PS51733">
    <property type="entry name" value="BPL_LPL_CATALYTIC"/>
    <property type="match status" value="1"/>
</dbReference>
<dbReference type="Proteomes" id="UP000270112">
    <property type="component" value="Unassembled WGS sequence"/>
</dbReference>
<reference evidence="3 5" key="1">
    <citation type="journal article" date="2018" name="Elife">
        <title>Discovery and characterization of a prevalent human gut bacterial enzyme sufficient for the inactivation of a family of plant toxins.</title>
        <authorList>
            <person name="Koppel N."/>
            <person name="Bisanz J.E."/>
            <person name="Pandelia M.E."/>
            <person name="Turnbaugh P.J."/>
            <person name="Balskus E.P."/>
        </authorList>
    </citation>
    <scope>NUCLEOTIDE SEQUENCE [LARGE SCALE GENOMIC DNA]</scope>
    <source>
        <strain evidence="3 5">DSM 16107</strain>
    </source>
</reference>
<dbReference type="NCBIfam" id="TIGR00121">
    <property type="entry name" value="birA_ligase"/>
    <property type="match status" value="1"/>
</dbReference>
<dbReference type="PANTHER" id="PTHR12835:SF5">
    <property type="entry name" value="BIOTIN--PROTEIN LIGASE"/>
    <property type="match status" value="1"/>
</dbReference>
<evidence type="ECO:0000313" key="4">
    <source>
        <dbReference type="EMBL" id="RNM43082.1"/>
    </source>
</evidence>
<evidence type="ECO:0000313" key="3">
    <source>
        <dbReference type="EMBL" id="RDB69340.1"/>
    </source>
</evidence>
<dbReference type="Pfam" id="PF03099">
    <property type="entry name" value="BPL_LplA_LipB"/>
    <property type="match status" value="1"/>
</dbReference>
<dbReference type="AlphaFoldDB" id="A0A3N0J379"/>
<name>A0A3N0J379_9ACTN</name>
<keyword evidence="5" id="KW-1185">Reference proteome</keyword>
<evidence type="ECO:0000313" key="5">
    <source>
        <dbReference type="Proteomes" id="UP000253817"/>
    </source>
</evidence>
<feature type="domain" description="BPL/LPL catalytic" evidence="2">
    <location>
        <begin position="7"/>
        <end position="199"/>
    </location>
</feature>
<dbReference type="GO" id="GO:0004077">
    <property type="term" value="F:biotin--[biotin carboxyl-carrier protein] ligase activity"/>
    <property type="evidence" value="ECO:0007669"/>
    <property type="project" value="InterPro"/>
</dbReference>
<sequence length="265" mass="27760">MRGCGGASSFRILSLDETPSTNSEVKRALDAGEAEGLVVCARRQVAGYGRQGRAWTSPEGGLYCSLLLRPDVNAVILPTLSLVVGMAVRRAVASLVDAGAAERVKIKWPNDVVVAQNVSRETSVRDEAYSKLCGISLEAHGGGVCVGVGVNVVPPAERPDVGGKNRAAYVSDLMSSPVSIEDVLEAFLTAFAPLYDAWTSDGFAPLVDEFNAHASLLGRSVSVVDRSGATLSAGTVERVDAWGRLLLHDETGAEIPVCSGEAHLV</sequence>
<keyword evidence="1 4" id="KW-0436">Ligase</keyword>
<evidence type="ECO:0000256" key="1">
    <source>
        <dbReference type="ARBA" id="ARBA00022598"/>
    </source>
</evidence>
<dbReference type="PANTHER" id="PTHR12835">
    <property type="entry name" value="BIOTIN PROTEIN LIGASE"/>
    <property type="match status" value="1"/>
</dbReference>
<reference evidence="4" key="3">
    <citation type="journal article" date="2019" name="Microbiol. Resour. Announc.">
        <title>Draft Genome Sequences of Type Strains of Gordonibacter faecihominis, Paraeggerthella hongkongensis, Parvibacter caecicola,Slackia equolifaciens, Slackia faecicanis, and Slackia isoflavoniconvertens.</title>
        <authorList>
            <person name="Danylec N."/>
            <person name="Stoll D.A."/>
            <person name="Dotsch A."/>
            <person name="Huch M."/>
        </authorList>
    </citation>
    <scope>NUCLEOTIDE SEQUENCE</scope>
    <source>
        <strain evidence="4">DSM 16107</strain>
    </source>
</reference>
<dbReference type="EMBL" id="PPTT01000010">
    <property type="protein sequence ID" value="RDB69340.1"/>
    <property type="molecule type" value="Genomic_DNA"/>
</dbReference>
<evidence type="ECO:0000259" key="2">
    <source>
        <dbReference type="PROSITE" id="PS51733"/>
    </source>
</evidence>
<dbReference type="SUPFAM" id="SSF55681">
    <property type="entry name" value="Class II aaRS and biotin synthetases"/>
    <property type="match status" value="1"/>
</dbReference>
<reference evidence="6" key="2">
    <citation type="submission" date="2018-05" db="EMBL/GenBank/DDBJ databases">
        <title>Genome Sequencing of selected type strains of the family Eggerthellaceae.</title>
        <authorList>
            <person name="Danylec N."/>
            <person name="Stoll D.A."/>
            <person name="Doetsch A."/>
            <person name="Huch M."/>
        </authorList>
    </citation>
    <scope>NUCLEOTIDE SEQUENCE [LARGE SCALE GENOMIC DNA]</scope>
    <source>
        <strain evidence="6">DSM 16107</strain>
    </source>
</reference>
<dbReference type="GO" id="GO:0005737">
    <property type="term" value="C:cytoplasm"/>
    <property type="evidence" value="ECO:0007669"/>
    <property type="project" value="TreeGrafter"/>
</dbReference>
<dbReference type="InterPro" id="IPR004143">
    <property type="entry name" value="BPL_LPL_catalytic"/>
</dbReference>
<evidence type="ECO:0000313" key="6">
    <source>
        <dbReference type="Proteomes" id="UP000270112"/>
    </source>
</evidence>
<dbReference type="RefSeq" id="WP_114546093.1">
    <property type="nucleotide sequence ID" value="NZ_QICC01000004.1"/>
</dbReference>
<dbReference type="Proteomes" id="UP000253817">
    <property type="component" value="Unassembled WGS sequence"/>
</dbReference>
<gene>
    <name evidence="3" type="ORF">C1876_07270</name>
    <name evidence="4" type="ORF">DMP09_01940</name>
</gene>
<dbReference type="InterPro" id="IPR004408">
    <property type="entry name" value="Biotin_CoA_COase_ligase"/>
</dbReference>
<organism evidence="4 6">
    <name type="scientific">Eggerthella sinensis</name>
    <dbReference type="NCBI Taxonomy" id="242230"/>
    <lineage>
        <taxon>Bacteria</taxon>
        <taxon>Bacillati</taxon>
        <taxon>Actinomycetota</taxon>
        <taxon>Coriobacteriia</taxon>
        <taxon>Eggerthellales</taxon>
        <taxon>Eggerthellaceae</taxon>
        <taxon>Eggerthella</taxon>
    </lineage>
</organism>
<dbReference type="CDD" id="cd16442">
    <property type="entry name" value="BPL"/>
    <property type="match status" value="1"/>
</dbReference>
<dbReference type="Gene3D" id="3.30.930.10">
    <property type="entry name" value="Bira Bifunctional Protein, Domain 2"/>
    <property type="match status" value="1"/>
</dbReference>
<dbReference type="OrthoDB" id="9807064at2"/>
<dbReference type="Gene3D" id="2.30.30.100">
    <property type="match status" value="1"/>
</dbReference>
<dbReference type="InterPro" id="IPR045864">
    <property type="entry name" value="aa-tRNA-synth_II/BPL/LPL"/>
</dbReference>
<dbReference type="EMBL" id="QICC01000004">
    <property type="protein sequence ID" value="RNM43082.1"/>
    <property type="molecule type" value="Genomic_DNA"/>
</dbReference>